<keyword evidence="16" id="KW-1185">Reference proteome</keyword>
<dbReference type="Gene3D" id="1.10.1370.30">
    <property type="match status" value="1"/>
</dbReference>
<feature type="glycosylation site" description="N-linked (GlcNAc...) asparagine" evidence="6">
    <location>
        <position position="32"/>
    </location>
</feature>
<reference evidence="15 16" key="1">
    <citation type="journal article" date="2022" name="Nat. Ecol. Evol.">
        <title>A masculinizing supergene underlies an exaggerated male reproductive morph in a spider.</title>
        <authorList>
            <person name="Hendrickx F."/>
            <person name="De Corte Z."/>
            <person name="Sonet G."/>
            <person name="Van Belleghem S.M."/>
            <person name="Kostlbacher S."/>
            <person name="Vangestel C."/>
        </authorList>
    </citation>
    <scope>NUCLEOTIDE SEQUENCE [LARGE SCALE GENOMIC DNA]</scope>
    <source>
        <strain evidence="15">W744_W776</strain>
    </source>
</reference>
<dbReference type="SUPFAM" id="SSF55486">
    <property type="entry name" value="Metalloproteases ('zincins'), catalytic domain"/>
    <property type="match status" value="1"/>
</dbReference>
<evidence type="ECO:0000256" key="13">
    <source>
        <dbReference type="RuleBase" id="RU361144"/>
    </source>
</evidence>
<evidence type="ECO:0000256" key="6">
    <source>
        <dbReference type="PIRSR" id="PIRSR601548-10"/>
    </source>
</evidence>
<feature type="disulfide bond" evidence="10 12">
    <location>
        <begin position="324"/>
        <end position="342"/>
    </location>
</feature>
<evidence type="ECO:0000256" key="7">
    <source>
        <dbReference type="PIRSR" id="PIRSR601548-11"/>
    </source>
</evidence>
<feature type="binding site" evidence="9">
    <location>
        <position position="383"/>
    </location>
    <ligand>
        <name>Zn(2+)</name>
        <dbReference type="ChEBI" id="CHEBI:29105"/>
        <label>1</label>
        <note>catalytic</note>
    </ligand>
</feature>
<feature type="disulfide bond" evidence="10 12">
    <location>
        <begin position="122"/>
        <end position="130"/>
    </location>
</feature>
<name>A0AAV6U848_9ARAC</name>
<keyword evidence="13" id="KW-0121">Carboxypeptidase</keyword>
<dbReference type="PANTHER" id="PTHR10514:SF27">
    <property type="entry name" value="ANGIOTENSIN-CONVERTING ENZYME"/>
    <property type="match status" value="1"/>
</dbReference>
<evidence type="ECO:0000256" key="2">
    <source>
        <dbReference type="ARBA" id="ARBA00022729"/>
    </source>
</evidence>
<comment type="cofactor">
    <cofactor evidence="13">
        <name>Zn(2+)</name>
        <dbReference type="ChEBI" id="CHEBI:29105"/>
    </cofactor>
    <text evidence="13">Binds 1 zinc ion per subunit.</text>
</comment>
<dbReference type="GO" id="GO:0006508">
    <property type="term" value="P:proteolysis"/>
    <property type="evidence" value="ECO:0007669"/>
    <property type="project" value="UniProtKB-KW"/>
</dbReference>
<keyword evidence="9 13" id="KW-0479">Metal-binding</keyword>
<dbReference type="EC" id="3.4.-.-" evidence="13"/>
<keyword evidence="13" id="KW-0378">Hydrolase</keyword>
<dbReference type="EMBL" id="JAFNEN010000603">
    <property type="protein sequence ID" value="KAG8179780.1"/>
    <property type="molecule type" value="Genomic_DNA"/>
</dbReference>
<feature type="binding site" evidence="9">
    <location>
        <position position="355"/>
    </location>
    <ligand>
        <name>Zn(2+)</name>
        <dbReference type="ChEBI" id="CHEBI:29105"/>
        <label>1</label>
        <note>catalytic</note>
    </ligand>
</feature>
<evidence type="ECO:0000256" key="4">
    <source>
        <dbReference type="ARBA" id="ARBA00023180"/>
    </source>
</evidence>
<keyword evidence="13" id="KW-0645">Protease</keyword>
<dbReference type="GO" id="GO:0004180">
    <property type="term" value="F:carboxypeptidase activity"/>
    <property type="evidence" value="ECO:0007669"/>
    <property type="project" value="UniProtKB-KW"/>
</dbReference>
<evidence type="ECO:0000256" key="10">
    <source>
        <dbReference type="PIRSR" id="PIRSR601548-4"/>
    </source>
</evidence>
<evidence type="ECO:0000313" key="15">
    <source>
        <dbReference type="EMBL" id="KAG8179780.1"/>
    </source>
</evidence>
<feature type="binding site" evidence="8">
    <location>
        <position position="496"/>
    </location>
    <ligand>
        <name>chloride</name>
        <dbReference type="ChEBI" id="CHEBI:17996"/>
        <label>1</label>
    </ligand>
</feature>
<comment type="caution">
    <text evidence="15">The sequence shown here is derived from an EMBL/GenBank/DDBJ whole genome shotgun (WGS) entry which is preliminary data.</text>
</comment>
<organism evidence="15 16">
    <name type="scientific">Oedothorax gibbosus</name>
    <dbReference type="NCBI Taxonomy" id="931172"/>
    <lineage>
        <taxon>Eukaryota</taxon>
        <taxon>Metazoa</taxon>
        <taxon>Ecdysozoa</taxon>
        <taxon>Arthropoda</taxon>
        <taxon>Chelicerata</taxon>
        <taxon>Arachnida</taxon>
        <taxon>Araneae</taxon>
        <taxon>Araneomorphae</taxon>
        <taxon>Entelegynae</taxon>
        <taxon>Araneoidea</taxon>
        <taxon>Linyphiidae</taxon>
        <taxon>Erigoninae</taxon>
        <taxon>Oedothorax</taxon>
    </lineage>
</organism>
<keyword evidence="4 6" id="KW-0325">Glycoprotein</keyword>
<feature type="binding site" evidence="9">
    <location>
        <position position="359"/>
    </location>
    <ligand>
        <name>Zn(2+)</name>
        <dbReference type="ChEBI" id="CHEBI:29105"/>
        <label>1</label>
        <note>catalytic</note>
    </ligand>
</feature>
<dbReference type="PANTHER" id="PTHR10514">
    <property type="entry name" value="ANGIOTENSIN-CONVERTING ENZYME"/>
    <property type="match status" value="1"/>
</dbReference>
<feature type="active site" description="Proton acceptor 2" evidence="7">
    <location>
        <position position="356"/>
    </location>
</feature>
<evidence type="ECO:0000256" key="8">
    <source>
        <dbReference type="PIRSR" id="PIRSR601548-2"/>
    </source>
</evidence>
<feature type="binding site" evidence="11">
    <location>
        <position position="355"/>
    </location>
    <ligand>
        <name>Zn(2+)</name>
        <dbReference type="ChEBI" id="CHEBI:29105"/>
        <label>2</label>
        <note>catalytic</note>
    </ligand>
</feature>
<feature type="region of interest" description="Disordered" evidence="14">
    <location>
        <begin position="86"/>
        <end position="110"/>
    </location>
</feature>
<protein>
    <recommendedName>
        <fullName evidence="13">Angiotensin-converting enzyme</fullName>
        <ecNumber evidence="13">3.4.-.-</ecNumber>
    </recommendedName>
</protein>
<feature type="active site" description="Proton donor 2" evidence="7">
    <location>
        <position position="487"/>
    </location>
</feature>
<sequence length="601" mass="70330">MKKAQLFMRKANEIHLAKLHESSVASFNYSTNMTDYNKKIEENANKKISVAMDKIQKKAKEFNWKSFKGNNSTLYRWFLLFLKKGSDQDSPNKKSLSFRSGDSKTENPGENMEEIFHNAKVCSYSGPKKCSLTLEPDLNEIMMNSGNYNELKHYWKQFRDQTGKKMRNSFIQFVEENNKQAKEKGFKDYGEQLLSDYESESFQEDMAEVMKKICPLYKQLHAYVRAKLRGYYNHNAITKDGPIPAHILGDMYAQKWRGIFSIVNPFPKHKAPNVTDALIQKKMKPIDMFMVAERFFVSIGLKKMTPYFWHYSMIEDPHDRKVECHGTAYDMHNNKDYRIKMCTTINEEMLETIHHEMGHIQYFMHYNHLPGIFQASANSGFHEAIGDSMSLSAQTPDYLQKIGLLKKNETINSKNSNIIFLLRTALTYLSGVPYAYIIDHYRNRVYNGSIKMDELNKMYWQDRLDFQGVCPPVKRTEADFDIGAKFHIATNVEYFRYFFSNVFQFQIHKVLCQEAGHKGPLHKCSIYNSKKAGKKFATMLKLGYSKQWQVILNQFSDGKYKKLDPGPLLEYFEPLFKWLKKENRNETIGWKSENPMQCPKS</sequence>
<gene>
    <name evidence="15" type="ORF">JTE90_002821</name>
</gene>
<dbReference type="PRINTS" id="PR00791">
    <property type="entry name" value="PEPDIPTASEA"/>
</dbReference>
<evidence type="ECO:0000256" key="1">
    <source>
        <dbReference type="ARBA" id="ARBA00008139"/>
    </source>
</evidence>
<accession>A0AAV6U848</accession>
<feature type="active site" description="Proton acceptor 1" evidence="5">
    <location>
        <position position="356"/>
    </location>
</feature>
<dbReference type="AlphaFoldDB" id="A0AAV6U848"/>
<feature type="active site" description="Proton donor 1" evidence="5">
    <location>
        <position position="487"/>
    </location>
</feature>
<evidence type="ECO:0000256" key="9">
    <source>
        <dbReference type="PIRSR" id="PIRSR601548-3"/>
    </source>
</evidence>
<dbReference type="GO" id="GO:0005886">
    <property type="term" value="C:plasma membrane"/>
    <property type="evidence" value="ECO:0007669"/>
    <property type="project" value="TreeGrafter"/>
</dbReference>
<dbReference type="CDD" id="cd06461">
    <property type="entry name" value="M2_ACE"/>
    <property type="match status" value="1"/>
</dbReference>
<evidence type="ECO:0000256" key="11">
    <source>
        <dbReference type="PIRSR" id="PIRSR601548-8"/>
    </source>
</evidence>
<evidence type="ECO:0000256" key="12">
    <source>
        <dbReference type="PROSITE-ProRule" id="PRU01355"/>
    </source>
</evidence>
<evidence type="ECO:0000256" key="3">
    <source>
        <dbReference type="ARBA" id="ARBA00023157"/>
    </source>
</evidence>
<keyword evidence="2" id="KW-0732">Signal</keyword>
<dbReference type="GO" id="GO:0008237">
    <property type="term" value="F:metallopeptidase activity"/>
    <property type="evidence" value="ECO:0007669"/>
    <property type="project" value="UniProtKB-KW"/>
</dbReference>
<proteinExistence type="inferred from homology"/>
<keyword evidence="3 10" id="KW-1015">Disulfide bond</keyword>
<feature type="binding site" evidence="11">
    <location>
        <position position="383"/>
    </location>
    <ligand>
        <name>Zn(2+)</name>
        <dbReference type="ChEBI" id="CHEBI:29105"/>
        <label>2</label>
        <note>catalytic</note>
    </ligand>
</feature>
<feature type="binding site" evidence="8">
    <location>
        <position position="197"/>
    </location>
    <ligand>
        <name>chloride</name>
        <dbReference type="ChEBI" id="CHEBI:17996"/>
        <label>1</label>
    </ligand>
</feature>
<dbReference type="GO" id="GO:0008241">
    <property type="term" value="F:peptidyl-dipeptidase activity"/>
    <property type="evidence" value="ECO:0007669"/>
    <property type="project" value="InterPro"/>
</dbReference>
<evidence type="ECO:0000256" key="5">
    <source>
        <dbReference type="PIRSR" id="PIRSR601548-1"/>
    </source>
</evidence>
<dbReference type="Proteomes" id="UP000827092">
    <property type="component" value="Unassembled WGS sequence"/>
</dbReference>
<dbReference type="InterPro" id="IPR001548">
    <property type="entry name" value="Peptidase_M2"/>
</dbReference>
<feature type="glycosylation site" description="N-linked (GlcNAc...) (complex) asparagine" evidence="6">
    <location>
        <position position="71"/>
    </location>
</feature>
<feature type="binding site" evidence="11">
    <location>
        <position position="359"/>
    </location>
    <ligand>
        <name>Zn(2+)</name>
        <dbReference type="ChEBI" id="CHEBI:29105"/>
        <label>2</label>
        <note>catalytic</note>
    </ligand>
</feature>
<evidence type="ECO:0000256" key="14">
    <source>
        <dbReference type="SAM" id="MobiDB-lite"/>
    </source>
</evidence>
<dbReference type="Pfam" id="PF01401">
    <property type="entry name" value="Peptidase_M2"/>
    <property type="match status" value="1"/>
</dbReference>
<feature type="disulfide bond" evidence="10">
    <location>
        <begin position="512"/>
        <end position="524"/>
    </location>
</feature>
<evidence type="ECO:0000313" key="16">
    <source>
        <dbReference type="Proteomes" id="UP000827092"/>
    </source>
</evidence>
<dbReference type="PROSITE" id="PS52011">
    <property type="entry name" value="PEPTIDASE_M2"/>
    <property type="match status" value="1"/>
</dbReference>
<dbReference type="GO" id="GO:0046872">
    <property type="term" value="F:metal ion binding"/>
    <property type="evidence" value="ECO:0007669"/>
    <property type="project" value="UniProtKB-KW"/>
</dbReference>
<keyword evidence="13" id="KW-0482">Metalloprotease</keyword>
<keyword evidence="9 13" id="KW-0862">Zinc</keyword>
<comment type="caution">
    <text evidence="12">Lacks conserved residue(s) required for the propagation of feature annotation.</text>
</comment>
<comment type="similarity">
    <text evidence="1 12 13">Belongs to the peptidase M2 family.</text>
</comment>